<dbReference type="Ensembl" id="ENSMALT00000028915.1">
    <property type="protein sequence ID" value="ENSMALP00000028397.1"/>
    <property type="gene ID" value="ENSMALG00000019677.1"/>
</dbReference>
<sequence length="114" mass="13383">IIADAPDNSLDSQKTARHDRTLQEMYKAKKPNKAAVTHLLDLEFQSRRNFIDSNVLKEQNKPTKILQAYPCCKELDHELRRIIDPDNCQYISEVKGRWETYSKVQFYAVMKKVL</sequence>
<dbReference type="STRING" id="43700.ENSMALP00000028397"/>
<accession>A0A3Q3R7M4</accession>
<organism evidence="1 2">
    <name type="scientific">Monopterus albus</name>
    <name type="common">Swamp eel</name>
    <dbReference type="NCBI Taxonomy" id="43700"/>
    <lineage>
        <taxon>Eukaryota</taxon>
        <taxon>Metazoa</taxon>
        <taxon>Chordata</taxon>
        <taxon>Craniata</taxon>
        <taxon>Vertebrata</taxon>
        <taxon>Euteleostomi</taxon>
        <taxon>Actinopterygii</taxon>
        <taxon>Neopterygii</taxon>
        <taxon>Teleostei</taxon>
        <taxon>Neoteleostei</taxon>
        <taxon>Acanthomorphata</taxon>
        <taxon>Anabantaria</taxon>
        <taxon>Synbranchiformes</taxon>
        <taxon>Synbranchidae</taxon>
        <taxon>Monopterus</taxon>
    </lineage>
</organism>
<dbReference type="AlphaFoldDB" id="A0A3Q3R7M4"/>
<name>A0A3Q3R7M4_MONAL</name>
<evidence type="ECO:0000313" key="1">
    <source>
        <dbReference type="Ensembl" id="ENSMALP00000028397.1"/>
    </source>
</evidence>
<dbReference type="Proteomes" id="UP000261600">
    <property type="component" value="Unplaced"/>
</dbReference>
<reference evidence="1" key="1">
    <citation type="submission" date="2025-08" db="UniProtKB">
        <authorList>
            <consortium name="Ensembl"/>
        </authorList>
    </citation>
    <scope>IDENTIFICATION</scope>
</reference>
<proteinExistence type="predicted"/>
<keyword evidence="2" id="KW-1185">Reference proteome</keyword>
<protein>
    <submittedName>
        <fullName evidence="1">Uncharacterized protein</fullName>
    </submittedName>
</protein>
<evidence type="ECO:0000313" key="2">
    <source>
        <dbReference type="Proteomes" id="UP000261600"/>
    </source>
</evidence>
<reference evidence="1" key="2">
    <citation type="submission" date="2025-09" db="UniProtKB">
        <authorList>
            <consortium name="Ensembl"/>
        </authorList>
    </citation>
    <scope>IDENTIFICATION</scope>
</reference>